<name>A0A3L8PZZ1_9GAMM</name>
<keyword evidence="2" id="KW-1185">Reference proteome</keyword>
<comment type="caution">
    <text evidence="1">The sequence shown here is derived from an EMBL/GenBank/DDBJ whole genome shotgun (WGS) entry which is preliminary data.</text>
</comment>
<accession>A0A3L8PZZ1</accession>
<dbReference type="EMBL" id="QZEI01000021">
    <property type="protein sequence ID" value="RLV60108.1"/>
    <property type="molecule type" value="Genomic_DNA"/>
</dbReference>
<evidence type="ECO:0000313" key="1">
    <source>
        <dbReference type="EMBL" id="RLV60108.1"/>
    </source>
</evidence>
<gene>
    <name evidence="1" type="ORF">D5018_08810</name>
</gene>
<dbReference type="Proteomes" id="UP000281474">
    <property type="component" value="Unassembled WGS sequence"/>
</dbReference>
<protein>
    <submittedName>
        <fullName evidence="1">Uncharacterized protein</fullName>
    </submittedName>
</protein>
<evidence type="ECO:0000313" key="2">
    <source>
        <dbReference type="Proteomes" id="UP000281474"/>
    </source>
</evidence>
<reference evidence="1 2" key="1">
    <citation type="submission" date="2018-09" db="EMBL/GenBank/DDBJ databases">
        <title>Phylogeny of the Shewanellaceae, and recommendation for two new genera, Pseudoshewanella and Parashewanella.</title>
        <authorList>
            <person name="Wang G."/>
        </authorList>
    </citation>
    <scope>NUCLEOTIDE SEQUENCE [LARGE SCALE GENOMIC DNA]</scope>
    <source>
        <strain evidence="1 2">C51</strain>
    </source>
</reference>
<proteinExistence type="predicted"/>
<dbReference type="RefSeq" id="WP_121838640.1">
    <property type="nucleotide sequence ID" value="NZ_ML014770.1"/>
</dbReference>
<organism evidence="1 2">
    <name type="scientific">Parashewanella curva</name>
    <dbReference type="NCBI Taxonomy" id="2338552"/>
    <lineage>
        <taxon>Bacteria</taxon>
        <taxon>Pseudomonadati</taxon>
        <taxon>Pseudomonadota</taxon>
        <taxon>Gammaproteobacteria</taxon>
        <taxon>Alteromonadales</taxon>
        <taxon>Shewanellaceae</taxon>
        <taxon>Parashewanella</taxon>
    </lineage>
</organism>
<sequence>MTTVKSELHHKVYLQPNQEQGRMEKLTLTSRSEKKREGKCYDVSHKKADTKIVVHQAKKPISNPKKLVMAIGSTHDYARDEQGLKQILFNKKLESVIKVITELNPSSRGLNGVCFRIVLRKLELLKLTGEESASTRNWKVDLAKKKIGCHYLNLLSKEIDYYNEMCDVDLLGVNAEHFNTAFYYLFLVSDEKNYGSLFKKAQEIYCRFIRLNYQYLSFLLYFPRTRGGEFNYKSLRAVMSRFQPFYKYLYRDGLDLPGFQNIHRLVECYDNNTLFKASVQTGKIIVFLQDKDWVSFEQHCLKPEATTCEKKLLVQEITMLIINHSRIFNLSNVINLDSHIAVLEQLFLLYRQVPETVKSSEMLTKKMQLAISNEVITCILLLLLFPCDTSQEILMDSISKLDDDQFLMNAEAKMVIAKFLSNQVGELEICTNLYLSISQFYQAINQSEFEKAIKLATDSIRLNCRHKEGVCYHFFAKHIADIKDFVCDRIFKKIDDCFRARLPCFSEGKPDLIKAMQPYKYLILAVDSFASIYFVDGADRWLWIKSVTLSFYFINALDSLSPVNEQVLCLHMGILFNYCETIIDFDIIDIVLSLLIRFFSSVELSYKDENKIEIKQIVIFTNKLLKFERCRKISCLITKERKLKSLLDGFCRKHHIEIDRLVDVPFIEPDEIKDLKRAALEHHFSTTGAVHKKSIEIKLKKASSYLDSSNYLLASEEFEFLLKHIGEIQWNHGEETAQSFHILFMRFMNERVLPLKMSLKHSSFNKKKKTYVIGDAEKLKKEVQVYSACVRLIPDSYDPSLKDLQAQWNVALCKLWHDSFVKLAEDPLLIEQIRDVSRFYQLKPVLCFEPTKDKFYIWIDKLTSKIMNDEASVDVQDLFHINCWCVKIENQFSKKTDRMSRRHQLLISFIEAYNHLSLGHLSIELSSIKVLKSDEIENALSDDEDSFTSADEDFWFDAPSAMPTSIEVTLHSTVEENISYNNQLDKSEQAVEDIHIENTSTIQASPSIATEIECETDISDSTSLVGASAAMTSTHDGISTSCSPINTVEIISPNFDASIESDQQASTVSTETNKLTSETMLFEPSLTESDIKFDFNDTEEWPDLIAKGSGLAPKDRMPKPKTNEFHASGKLVSLETIKQQTPSTKRLPFPGSDVSQAKGEVALITNQPLALREFQSTPVILPTQAPPLITQQVQYYFTVLPQHLPLALPSNGASHIITAPYFQSVRQWAAPMIVPNSPSIYVTSGYGYEQFEEESLTSLSSLAEEKLSRLKELLGIFITPEFMITNMRLLVHDISCLISNICDDIHRLAMPSAKETLAKREFKIIPAQEIYMMILRLFRGMDDAIIFYLEEVASLHIRSSQFIQCHILIYLKIQFKFCADKGGRQFALQLR</sequence>